<dbReference type="PANTHER" id="PTHR43684">
    <property type="match status" value="1"/>
</dbReference>
<keyword evidence="3" id="KW-0413">Isomerase</keyword>
<proteinExistence type="predicted"/>
<evidence type="ECO:0000256" key="2">
    <source>
        <dbReference type="ARBA" id="ARBA00023140"/>
    </source>
</evidence>
<dbReference type="InterPro" id="IPR001753">
    <property type="entry name" value="Enoyl-CoA_hydra/iso"/>
</dbReference>
<dbReference type="CDD" id="cd06558">
    <property type="entry name" value="crotonase-like"/>
    <property type="match status" value="1"/>
</dbReference>
<dbReference type="InterPro" id="IPR029045">
    <property type="entry name" value="ClpP/crotonase-like_dom_sf"/>
</dbReference>
<comment type="subcellular location">
    <subcellularLocation>
        <location evidence="1">Peroxisome</location>
    </subcellularLocation>
</comment>
<dbReference type="GO" id="GO:0004165">
    <property type="term" value="F:delta(3)-delta(2)-enoyl-CoA isomerase activity"/>
    <property type="evidence" value="ECO:0007669"/>
    <property type="project" value="UniProtKB-ARBA"/>
</dbReference>
<dbReference type="InterPro" id="IPR051053">
    <property type="entry name" value="ECH/Chromodomain_protein"/>
</dbReference>
<protein>
    <submittedName>
        <fullName evidence="4">Crotonase</fullName>
    </submittedName>
</protein>
<accession>A0A2M9G3B0</accession>
<dbReference type="RefSeq" id="WP_109795407.1">
    <property type="nucleotide sequence ID" value="NZ_PHIG01000029.1"/>
</dbReference>
<evidence type="ECO:0000313" key="4">
    <source>
        <dbReference type="EMBL" id="PJK30209.1"/>
    </source>
</evidence>
<sequence length="266" mass="28169">MAVIEETRRDGVLELRLNRPEQLNAFNDELYNAAAAALAAAAEDGSIACVLLTGAGRAFSAGQDLAELADDRDHESRMNAGFRPFISTVESFPKPLVAAVNGVGVGIGLTVLPHCDIVLMAESAKLRAPFVNLGVTAEAASSLLLPERLGWNRAAALLFTGGWMDAREAVASGLALRALPDHELMDAARELAARIARMPVESLIATKKLMLDARLDAVRNARRREEAAFCQLIGGPANLEAIAAFGEGREPDFVGLRKTGEGSATP</sequence>
<reference evidence="4 5" key="1">
    <citation type="submission" date="2017-11" db="EMBL/GenBank/DDBJ databases">
        <title>Draft genome sequence of Rhizobiales bacterium SY3-13.</title>
        <authorList>
            <person name="Sun C."/>
        </authorList>
    </citation>
    <scope>NUCLEOTIDE SEQUENCE [LARGE SCALE GENOMIC DNA]</scope>
    <source>
        <strain evidence="4 5">SY3-13</strain>
    </source>
</reference>
<dbReference type="EMBL" id="PHIG01000029">
    <property type="protein sequence ID" value="PJK30209.1"/>
    <property type="molecule type" value="Genomic_DNA"/>
</dbReference>
<dbReference type="PANTHER" id="PTHR43684:SF1">
    <property type="entry name" value="ENOYL-COA DELTA ISOMERASE 2"/>
    <property type="match status" value="1"/>
</dbReference>
<evidence type="ECO:0000313" key="5">
    <source>
        <dbReference type="Proteomes" id="UP000229498"/>
    </source>
</evidence>
<dbReference type="Pfam" id="PF00378">
    <property type="entry name" value="ECH_1"/>
    <property type="match status" value="1"/>
</dbReference>
<comment type="caution">
    <text evidence="4">The sequence shown here is derived from an EMBL/GenBank/DDBJ whole genome shotgun (WGS) entry which is preliminary data.</text>
</comment>
<gene>
    <name evidence="4" type="ORF">CVT23_07360</name>
</gene>
<dbReference type="Gene3D" id="3.90.226.10">
    <property type="entry name" value="2-enoyl-CoA Hydratase, Chain A, domain 1"/>
    <property type="match status" value="1"/>
</dbReference>
<evidence type="ECO:0000256" key="3">
    <source>
        <dbReference type="ARBA" id="ARBA00023235"/>
    </source>
</evidence>
<keyword evidence="5" id="KW-1185">Reference proteome</keyword>
<evidence type="ECO:0000256" key="1">
    <source>
        <dbReference type="ARBA" id="ARBA00004275"/>
    </source>
</evidence>
<dbReference type="OrthoDB" id="9795727at2"/>
<dbReference type="AlphaFoldDB" id="A0A2M9G3B0"/>
<name>A0A2M9G3B0_9PROT</name>
<dbReference type="Proteomes" id="UP000229498">
    <property type="component" value="Unassembled WGS sequence"/>
</dbReference>
<organism evidence="4 5">
    <name type="scientific">Minwuia thermotolerans</name>
    <dbReference type="NCBI Taxonomy" id="2056226"/>
    <lineage>
        <taxon>Bacteria</taxon>
        <taxon>Pseudomonadati</taxon>
        <taxon>Pseudomonadota</taxon>
        <taxon>Alphaproteobacteria</taxon>
        <taxon>Minwuiales</taxon>
        <taxon>Minwuiaceae</taxon>
        <taxon>Minwuia</taxon>
    </lineage>
</organism>
<dbReference type="SUPFAM" id="SSF52096">
    <property type="entry name" value="ClpP/crotonase"/>
    <property type="match status" value="1"/>
</dbReference>
<keyword evidence="2" id="KW-0576">Peroxisome</keyword>